<evidence type="ECO:0000313" key="2">
    <source>
        <dbReference type="EMBL" id="PHP52562.1"/>
    </source>
</evidence>
<reference evidence="2 3" key="1">
    <citation type="submission" date="2017-10" db="EMBL/GenBank/DDBJ databases">
        <title>Draft genome sequence of cellulolytic Actinomyces sp CtC72 isolated from cattle rumen fluid.</title>
        <authorList>
            <person name="Joshi A.J."/>
            <person name="Vasudevan G."/>
            <person name="Lanjekar V.B."/>
            <person name="Hivarkar S."/>
            <person name="Engineer A."/>
            <person name="Pore S.D."/>
            <person name="Dhakephalkar P.K."/>
            <person name="Dagar S."/>
        </authorList>
    </citation>
    <scope>NUCLEOTIDE SEQUENCE [LARGE SCALE GENOMIC DNA]</scope>
    <source>
        <strain evidence="3">CtC72</strain>
    </source>
</reference>
<feature type="domain" description="Helix-turn-helix" evidence="1">
    <location>
        <begin position="38"/>
        <end position="84"/>
    </location>
</feature>
<dbReference type="InterPro" id="IPR041657">
    <property type="entry name" value="HTH_17"/>
</dbReference>
<proteinExistence type="predicted"/>
<protein>
    <recommendedName>
        <fullName evidence="1">Helix-turn-helix domain-containing protein</fullName>
    </recommendedName>
</protein>
<evidence type="ECO:0000313" key="3">
    <source>
        <dbReference type="Proteomes" id="UP000194577"/>
    </source>
</evidence>
<dbReference type="Proteomes" id="UP000194577">
    <property type="component" value="Unassembled WGS sequence"/>
</dbReference>
<sequence>MVYCAAQALDALDDRQENIMPVATQPFPTDLARSECITLKEAAELLGVASVNPVLRLAERGQLTIYSPVLGTARLVRRADVERLTA</sequence>
<dbReference type="Pfam" id="PF12728">
    <property type="entry name" value="HTH_17"/>
    <property type="match status" value="1"/>
</dbReference>
<name>A0ABX4MAS8_9ACTO</name>
<comment type="caution">
    <text evidence="2">The sequence shown here is derived from an EMBL/GenBank/DDBJ whole genome shotgun (WGS) entry which is preliminary data.</text>
</comment>
<keyword evidence="3" id="KW-1185">Reference proteome</keyword>
<gene>
    <name evidence="2" type="ORF">BW737_008750</name>
</gene>
<accession>A0ABX4MAS8</accession>
<dbReference type="EMBL" id="MTPX02000042">
    <property type="protein sequence ID" value="PHP52562.1"/>
    <property type="molecule type" value="Genomic_DNA"/>
</dbReference>
<evidence type="ECO:0000259" key="1">
    <source>
        <dbReference type="Pfam" id="PF12728"/>
    </source>
</evidence>
<organism evidence="2 3">
    <name type="scientific">Actinomyces ruminis</name>
    <dbReference type="NCBI Taxonomy" id="1937003"/>
    <lineage>
        <taxon>Bacteria</taxon>
        <taxon>Bacillati</taxon>
        <taxon>Actinomycetota</taxon>
        <taxon>Actinomycetes</taxon>
        <taxon>Actinomycetales</taxon>
        <taxon>Actinomycetaceae</taxon>
        <taxon>Actinomyces</taxon>
    </lineage>
</organism>